<feature type="compositionally biased region" description="Polar residues" evidence="1">
    <location>
        <begin position="1"/>
        <end position="13"/>
    </location>
</feature>
<name>A0A7J8BYD4_MOLMO</name>
<accession>A0A7J8BYD4</accession>
<feature type="region of interest" description="Disordered" evidence="1">
    <location>
        <begin position="1"/>
        <end position="87"/>
    </location>
</feature>
<dbReference type="AlphaFoldDB" id="A0A7J8BYD4"/>
<reference evidence="2 3" key="1">
    <citation type="journal article" date="2020" name="Nature">
        <title>Six reference-quality genomes reveal evolution of bat adaptations.</title>
        <authorList>
            <person name="Jebb D."/>
            <person name="Huang Z."/>
            <person name="Pippel M."/>
            <person name="Hughes G.M."/>
            <person name="Lavrichenko K."/>
            <person name="Devanna P."/>
            <person name="Winkler S."/>
            <person name="Jermiin L.S."/>
            <person name="Skirmuntt E.C."/>
            <person name="Katzourakis A."/>
            <person name="Burkitt-Gray L."/>
            <person name="Ray D.A."/>
            <person name="Sullivan K.A.M."/>
            <person name="Roscito J.G."/>
            <person name="Kirilenko B.M."/>
            <person name="Davalos L.M."/>
            <person name="Corthals A.P."/>
            <person name="Power M.L."/>
            <person name="Jones G."/>
            <person name="Ransome R.D."/>
            <person name="Dechmann D.K.N."/>
            <person name="Locatelli A.G."/>
            <person name="Puechmaille S.J."/>
            <person name="Fedrigo O."/>
            <person name="Jarvis E.D."/>
            <person name="Hiller M."/>
            <person name="Vernes S.C."/>
            <person name="Myers E.W."/>
            <person name="Teeling E.C."/>
        </authorList>
    </citation>
    <scope>NUCLEOTIDE SEQUENCE [LARGE SCALE GENOMIC DNA]</scope>
    <source>
        <strain evidence="2">MMolMol1</strain>
        <tissue evidence="2">Muscle</tissue>
    </source>
</reference>
<dbReference type="EMBL" id="JACASF010000022">
    <property type="protein sequence ID" value="KAF6403607.1"/>
    <property type="molecule type" value="Genomic_DNA"/>
</dbReference>
<gene>
    <name evidence="2" type="ORF">HJG59_010024</name>
</gene>
<feature type="region of interest" description="Disordered" evidence="1">
    <location>
        <begin position="111"/>
        <end position="130"/>
    </location>
</feature>
<comment type="caution">
    <text evidence="2">The sequence shown here is derived from an EMBL/GenBank/DDBJ whole genome shotgun (WGS) entry which is preliminary data.</text>
</comment>
<protein>
    <submittedName>
        <fullName evidence="2">Uncharacterized protein</fullName>
    </submittedName>
</protein>
<evidence type="ECO:0000313" key="2">
    <source>
        <dbReference type="EMBL" id="KAF6403607.1"/>
    </source>
</evidence>
<dbReference type="InParanoid" id="A0A7J8BYD4"/>
<sequence>MQTRLLTWTSSPASFHPARRPRTQPGIGRESEERRKGPRAVSWPLSPVREQSGEWEGSGDAVLSKGACSFPQPFPPASLGPQEGWPHRTLHTTLGRSFARRGGFKGQVAVPRAPEGEQATSLLPPGRPAF</sequence>
<dbReference type="Proteomes" id="UP000550707">
    <property type="component" value="Unassembled WGS sequence"/>
</dbReference>
<organism evidence="2 3">
    <name type="scientific">Molossus molossus</name>
    <name type="common">Pallas' mastiff bat</name>
    <name type="synonym">Vespertilio molossus</name>
    <dbReference type="NCBI Taxonomy" id="27622"/>
    <lineage>
        <taxon>Eukaryota</taxon>
        <taxon>Metazoa</taxon>
        <taxon>Chordata</taxon>
        <taxon>Craniata</taxon>
        <taxon>Vertebrata</taxon>
        <taxon>Euteleostomi</taxon>
        <taxon>Mammalia</taxon>
        <taxon>Eutheria</taxon>
        <taxon>Laurasiatheria</taxon>
        <taxon>Chiroptera</taxon>
        <taxon>Yangochiroptera</taxon>
        <taxon>Molossidae</taxon>
        <taxon>Molossus</taxon>
    </lineage>
</organism>
<proteinExistence type="predicted"/>
<evidence type="ECO:0000256" key="1">
    <source>
        <dbReference type="SAM" id="MobiDB-lite"/>
    </source>
</evidence>
<keyword evidence="3" id="KW-1185">Reference proteome</keyword>
<evidence type="ECO:0000313" key="3">
    <source>
        <dbReference type="Proteomes" id="UP000550707"/>
    </source>
</evidence>